<evidence type="ECO:0000313" key="1">
    <source>
        <dbReference type="EMBL" id="RSU09858.1"/>
    </source>
</evidence>
<reference evidence="1 2" key="1">
    <citation type="submission" date="2017-05" db="EMBL/GenBank/DDBJ databases">
        <title>Vagococcus spp. assemblies.</title>
        <authorList>
            <person name="Gulvik C.A."/>
        </authorList>
    </citation>
    <scope>NUCLEOTIDE SEQUENCE [LARGE SCALE GENOMIC DNA]</scope>
    <source>
        <strain evidence="1 2">CCUG 51432</strain>
    </source>
</reference>
<organism evidence="1 2">
    <name type="scientific">Vagococcus elongatus</name>
    <dbReference type="NCBI Taxonomy" id="180344"/>
    <lineage>
        <taxon>Bacteria</taxon>
        <taxon>Bacillati</taxon>
        <taxon>Bacillota</taxon>
        <taxon>Bacilli</taxon>
        <taxon>Lactobacillales</taxon>
        <taxon>Enterococcaceae</taxon>
        <taxon>Vagococcus</taxon>
    </lineage>
</organism>
<dbReference type="EMBL" id="NGKA01000018">
    <property type="protein sequence ID" value="RSU09858.1"/>
    <property type="molecule type" value="Genomic_DNA"/>
</dbReference>
<dbReference type="OrthoDB" id="2738830at2"/>
<keyword evidence="2" id="KW-1185">Reference proteome</keyword>
<gene>
    <name evidence="1" type="ORF">CBF29_10835</name>
</gene>
<dbReference type="AlphaFoldDB" id="A0A430ANY9"/>
<protein>
    <submittedName>
        <fullName evidence="1">Uncharacterized protein</fullName>
    </submittedName>
</protein>
<name>A0A430ANY9_9ENTE</name>
<sequence>MILRMFDVMDSACEKANDTLGSSIRFPRPSKRHLKHTQVLNVTTGVACIMVGMVTPYKKVALLGGLSLLGAGFVGSQLKHFD</sequence>
<accession>A0A430ANY9</accession>
<evidence type="ECO:0000313" key="2">
    <source>
        <dbReference type="Proteomes" id="UP000287605"/>
    </source>
</evidence>
<proteinExistence type="predicted"/>
<dbReference type="RefSeq" id="WP_126809747.1">
    <property type="nucleotide sequence ID" value="NZ_NGKA01000018.1"/>
</dbReference>
<comment type="caution">
    <text evidence="1">The sequence shown here is derived from an EMBL/GenBank/DDBJ whole genome shotgun (WGS) entry which is preliminary data.</text>
</comment>
<dbReference type="Proteomes" id="UP000287605">
    <property type="component" value="Unassembled WGS sequence"/>
</dbReference>